<keyword evidence="11" id="KW-0325">Glycoprotein</keyword>
<evidence type="ECO:0000256" key="9">
    <source>
        <dbReference type="ARBA" id="ARBA00023034"/>
    </source>
</evidence>
<dbReference type="InterPro" id="IPR031481">
    <property type="entry name" value="Glyco_tran_10_N"/>
</dbReference>
<comment type="pathway">
    <text evidence="2">Protein modification; protein glycosylation.</text>
</comment>
<evidence type="ECO:0000259" key="14">
    <source>
        <dbReference type="Pfam" id="PF17039"/>
    </source>
</evidence>
<evidence type="ECO:0000256" key="12">
    <source>
        <dbReference type="RuleBase" id="RU003832"/>
    </source>
</evidence>
<sequence length="367" mass="43943">MAVNRAYCWHLVVISLGVTLTVYILVISDQLAFFPQFKNDVKTIYVWDRPEWLFMKMGPSVEEFRKLQCEISGCRLVDRRSYPEEKLHGADSILFTIRDFYAERPERTNPDQIWVLWIRETPLHYYPIDLDSLNDVFNLTFTYLNDSRTDIYSPVGKIIRRPTARRYHPRNVEFVRNKTKSVAWIVSNCWSRGQRSHYVDELSKYLPVDIYGRCGLNCTRQGQYCMKMIEKDYHFYLAFESMYCRDYVTEKMYRTLSYDVIPVVLGGADYANAFRPRSYIDVRDFRSPKHLARYLTSLMKNPEQYLDYLEWKKSYMAIPYCTQSLCDLCKILHNPDYGYKSEFQLDKYWDPDEQCLYGHREREALHL</sequence>
<keyword evidence="10 12" id="KW-0472">Membrane</keyword>
<dbReference type="AlphaFoldDB" id="A0AAD9N5N4"/>
<dbReference type="Pfam" id="PF00852">
    <property type="entry name" value="Glyco_transf_10"/>
    <property type="match status" value="1"/>
</dbReference>
<dbReference type="GO" id="GO:0032580">
    <property type="term" value="C:Golgi cisterna membrane"/>
    <property type="evidence" value="ECO:0007669"/>
    <property type="project" value="UniProtKB-SubCell"/>
</dbReference>
<dbReference type="FunFam" id="3.40.50.11660:FF:000004">
    <property type="entry name" value="Glycoprotein 3-alpha-L-fucosyltransferase A"/>
    <property type="match status" value="1"/>
</dbReference>
<dbReference type="InterPro" id="IPR001503">
    <property type="entry name" value="Glyco_trans_10"/>
</dbReference>
<keyword evidence="5 12" id="KW-0808">Transferase</keyword>
<keyword evidence="7" id="KW-0735">Signal-anchor</keyword>
<keyword evidence="4 12" id="KW-0328">Glycosyltransferase</keyword>
<reference evidence="15" key="1">
    <citation type="journal article" date="2023" name="Mol. Biol. Evol.">
        <title>Third-Generation Sequencing Reveals the Adaptive Role of the Epigenome in Three Deep-Sea Polychaetes.</title>
        <authorList>
            <person name="Perez M."/>
            <person name="Aroh O."/>
            <person name="Sun Y."/>
            <person name="Lan Y."/>
            <person name="Juniper S.K."/>
            <person name="Young C.R."/>
            <person name="Angers B."/>
            <person name="Qian P.Y."/>
        </authorList>
    </citation>
    <scope>NUCLEOTIDE SEQUENCE</scope>
    <source>
        <strain evidence="15">P08H-3</strain>
    </source>
</reference>
<dbReference type="GO" id="GO:0008417">
    <property type="term" value="F:fucosyltransferase activity"/>
    <property type="evidence" value="ECO:0007669"/>
    <property type="project" value="InterPro"/>
</dbReference>
<evidence type="ECO:0000256" key="10">
    <source>
        <dbReference type="ARBA" id="ARBA00023136"/>
    </source>
</evidence>
<evidence type="ECO:0000256" key="3">
    <source>
        <dbReference type="ARBA" id="ARBA00008919"/>
    </source>
</evidence>
<gene>
    <name evidence="15" type="ORF">LSH36_227g06007</name>
</gene>
<evidence type="ECO:0000256" key="7">
    <source>
        <dbReference type="ARBA" id="ARBA00022968"/>
    </source>
</evidence>
<evidence type="ECO:0000256" key="8">
    <source>
        <dbReference type="ARBA" id="ARBA00022989"/>
    </source>
</evidence>
<evidence type="ECO:0000256" key="1">
    <source>
        <dbReference type="ARBA" id="ARBA00004323"/>
    </source>
</evidence>
<accession>A0AAD9N5N4</accession>
<comment type="caution">
    <text evidence="15">The sequence shown here is derived from an EMBL/GenBank/DDBJ whole genome shotgun (WGS) entry which is preliminary data.</text>
</comment>
<organism evidence="15 16">
    <name type="scientific">Paralvinella palmiformis</name>
    <dbReference type="NCBI Taxonomy" id="53620"/>
    <lineage>
        <taxon>Eukaryota</taxon>
        <taxon>Metazoa</taxon>
        <taxon>Spiralia</taxon>
        <taxon>Lophotrochozoa</taxon>
        <taxon>Annelida</taxon>
        <taxon>Polychaeta</taxon>
        <taxon>Sedentaria</taxon>
        <taxon>Canalipalpata</taxon>
        <taxon>Terebellida</taxon>
        <taxon>Terebelliformia</taxon>
        <taxon>Alvinellidae</taxon>
        <taxon>Paralvinella</taxon>
    </lineage>
</organism>
<dbReference type="EMBL" id="JAODUP010000227">
    <property type="protein sequence ID" value="KAK2155921.1"/>
    <property type="molecule type" value="Genomic_DNA"/>
</dbReference>
<dbReference type="PANTHER" id="PTHR48438:SF1">
    <property type="entry name" value="ALPHA-(1,3)-FUCOSYLTRANSFERASE C-RELATED"/>
    <property type="match status" value="1"/>
</dbReference>
<keyword evidence="9 12" id="KW-0333">Golgi apparatus</keyword>
<comment type="subcellular location">
    <subcellularLocation>
        <location evidence="1">Golgi apparatus membrane</location>
        <topology evidence="1">Single-pass type II membrane protein</topology>
    </subcellularLocation>
    <subcellularLocation>
        <location evidence="12">Golgi apparatus</location>
        <location evidence="12">Golgi stack membrane</location>
        <topology evidence="12">Single-pass type II membrane protein</topology>
    </subcellularLocation>
</comment>
<dbReference type="EC" id="2.4.1.-" evidence="12"/>
<feature type="domain" description="Fucosyltransferase C-terminal" evidence="13">
    <location>
        <begin position="176"/>
        <end position="341"/>
    </location>
</feature>
<dbReference type="InterPro" id="IPR038577">
    <property type="entry name" value="GT10-like_C_sf"/>
</dbReference>
<evidence type="ECO:0000256" key="2">
    <source>
        <dbReference type="ARBA" id="ARBA00004922"/>
    </source>
</evidence>
<evidence type="ECO:0000256" key="11">
    <source>
        <dbReference type="ARBA" id="ARBA00023180"/>
    </source>
</evidence>
<dbReference type="Gene3D" id="3.40.50.11660">
    <property type="entry name" value="Glycosyl transferase family 10, C-terminal domain"/>
    <property type="match status" value="1"/>
</dbReference>
<dbReference type="Pfam" id="PF17039">
    <property type="entry name" value="Glyco_tran_10_N"/>
    <property type="match status" value="1"/>
</dbReference>
<evidence type="ECO:0000256" key="5">
    <source>
        <dbReference type="ARBA" id="ARBA00022679"/>
    </source>
</evidence>
<keyword evidence="6 12" id="KW-0812">Transmembrane</keyword>
<evidence type="ECO:0000256" key="6">
    <source>
        <dbReference type="ARBA" id="ARBA00022692"/>
    </source>
</evidence>
<evidence type="ECO:0000313" key="16">
    <source>
        <dbReference type="Proteomes" id="UP001208570"/>
    </source>
</evidence>
<evidence type="ECO:0000256" key="4">
    <source>
        <dbReference type="ARBA" id="ARBA00022676"/>
    </source>
</evidence>
<keyword evidence="16" id="KW-1185">Reference proteome</keyword>
<dbReference type="Proteomes" id="UP001208570">
    <property type="component" value="Unassembled WGS sequence"/>
</dbReference>
<feature type="domain" description="Fucosyltransferase N-terminal" evidence="14">
    <location>
        <begin position="41"/>
        <end position="153"/>
    </location>
</feature>
<evidence type="ECO:0000313" key="15">
    <source>
        <dbReference type="EMBL" id="KAK2155921.1"/>
    </source>
</evidence>
<proteinExistence type="inferred from homology"/>
<dbReference type="PANTHER" id="PTHR48438">
    <property type="entry name" value="ALPHA-(1,3)-FUCOSYLTRANSFERASE C-RELATED"/>
    <property type="match status" value="1"/>
</dbReference>
<dbReference type="InterPro" id="IPR055270">
    <property type="entry name" value="Glyco_tran_10_C"/>
</dbReference>
<dbReference type="SUPFAM" id="SSF53756">
    <property type="entry name" value="UDP-Glycosyltransferase/glycogen phosphorylase"/>
    <property type="match status" value="1"/>
</dbReference>
<keyword evidence="8 12" id="KW-1133">Transmembrane helix</keyword>
<feature type="transmembrane region" description="Helical" evidence="12">
    <location>
        <begin position="7"/>
        <end position="26"/>
    </location>
</feature>
<dbReference type="GO" id="GO:0000139">
    <property type="term" value="C:Golgi membrane"/>
    <property type="evidence" value="ECO:0007669"/>
    <property type="project" value="UniProtKB-SubCell"/>
</dbReference>
<name>A0AAD9N5N4_9ANNE</name>
<evidence type="ECO:0000259" key="13">
    <source>
        <dbReference type="Pfam" id="PF00852"/>
    </source>
</evidence>
<protein>
    <recommendedName>
        <fullName evidence="12">Fucosyltransferase</fullName>
        <ecNumber evidence="12">2.4.1.-</ecNumber>
    </recommendedName>
</protein>
<comment type="similarity">
    <text evidence="3 12">Belongs to the glycosyltransferase 10 family.</text>
</comment>